<dbReference type="Proteomes" id="UP000620124">
    <property type="component" value="Unassembled WGS sequence"/>
</dbReference>
<feature type="region of interest" description="Disordered" evidence="1">
    <location>
        <begin position="111"/>
        <end position="291"/>
    </location>
</feature>
<sequence>MTRFSTTFLVSVLAASFFTASAAPLQLHSRFGARAEGEAAAAESGGDAQSAADNSNIVVTLLTAGIAVLDQTKVADQELTTELDTVKALMQAAAIESAGLANANATAIAEGGDNGGQDDGNNGLANANATATAEGGNNGSQDDGNNGLANANATATAEGGDNGSQDDGNNGGQDDGINGLANANATATAEGGNNGSQDDGNNGGQDDGNNGGQDGGNNGGQDDDNNDSQDDGNNGGQDDGNNGDDNSAAANGQDPKATVASVISSAQAAQKTQGSDAAGKNSRRQFGRSRR</sequence>
<feature type="compositionally biased region" description="Basic residues" evidence="1">
    <location>
        <begin position="281"/>
        <end position="291"/>
    </location>
</feature>
<protein>
    <submittedName>
        <fullName evidence="3">Uncharacterized protein</fullName>
    </submittedName>
</protein>
<feature type="compositionally biased region" description="Low complexity" evidence="1">
    <location>
        <begin position="119"/>
        <end position="168"/>
    </location>
</feature>
<feature type="compositionally biased region" description="Low complexity" evidence="1">
    <location>
        <begin position="239"/>
        <end position="270"/>
    </location>
</feature>
<organism evidence="3 4">
    <name type="scientific">Mycena venus</name>
    <dbReference type="NCBI Taxonomy" id="2733690"/>
    <lineage>
        <taxon>Eukaryota</taxon>
        <taxon>Fungi</taxon>
        <taxon>Dikarya</taxon>
        <taxon>Basidiomycota</taxon>
        <taxon>Agaricomycotina</taxon>
        <taxon>Agaricomycetes</taxon>
        <taxon>Agaricomycetidae</taxon>
        <taxon>Agaricales</taxon>
        <taxon>Marasmiineae</taxon>
        <taxon>Mycenaceae</taxon>
        <taxon>Mycena</taxon>
    </lineage>
</organism>
<keyword evidence="2" id="KW-0732">Signal</keyword>
<feature type="chain" id="PRO_5034334545" evidence="2">
    <location>
        <begin position="23"/>
        <end position="291"/>
    </location>
</feature>
<name>A0A8H7CZP3_9AGAR</name>
<evidence type="ECO:0000256" key="1">
    <source>
        <dbReference type="SAM" id="MobiDB-lite"/>
    </source>
</evidence>
<proteinExistence type="predicted"/>
<evidence type="ECO:0000313" key="3">
    <source>
        <dbReference type="EMBL" id="KAF7354087.1"/>
    </source>
</evidence>
<dbReference type="EMBL" id="JACAZI010000008">
    <property type="protein sequence ID" value="KAF7354087.1"/>
    <property type="molecule type" value="Genomic_DNA"/>
</dbReference>
<dbReference type="AlphaFoldDB" id="A0A8H7CZP3"/>
<evidence type="ECO:0000313" key="4">
    <source>
        <dbReference type="Proteomes" id="UP000620124"/>
    </source>
</evidence>
<reference evidence="3" key="1">
    <citation type="submission" date="2020-05" db="EMBL/GenBank/DDBJ databases">
        <title>Mycena genomes resolve the evolution of fungal bioluminescence.</title>
        <authorList>
            <person name="Tsai I.J."/>
        </authorList>
    </citation>
    <scope>NUCLEOTIDE SEQUENCE</scope>
    <source>
        <strain evidence="3">CCC161011</strain>
    </source>
</reference>
<dbReference type="OrthoDB" id="10572949at2759"/>
<keyword evidence="4" id="KW-1185">Reference proteome</keyword>
<gene>
    <name evidence="3" type="ORF">MVEN_01096100</name>
</gene>
<evidence type="ECO:0000256" key="2">
    <source>
        <dbReference type="SAM" id="SignalP"/>
    </source>
</evidence>
<feature type="compositionally biased region" description="Gly residues" evidence="1">
    <location>
        <begin position="201"/>
        <end position="219"/>
    </location>
</feature>
<feature type="compositionally biased region" description="Acidic residues" evidence="1">
    <location>
        <begin position="221"/>
        <end position="230"/>
    </location>
</feature>
<accession>A0A8H7CZP3</accession>
<feature type="compositionally biased region" description="Low complexity" evidence="1">
    <location>
        <begin position="175"/>
        <end position="200"/>
    </location>
</feature>
<comment type="caution">
    <text evidence="3">The sequence shown here is derived from an EMBL/GenBank/DDBJ whole genome shotgun (WGS) entry which is preliminary data.</text>
</comment>
<feature type="signal peptide" evidence="2">
    <location>
        <begin position="1"/>
        <end position="22"/>
    </location>
</feature>